<evidence type="ECO:0000313" key="4">
    <source>
        <dbReference type="EMBL" id="VFK12976.1"/>
    </source>
</evidence>
<reference evidence="3" key="1">
    <citation type="submission" date="2019-02" db="EMBL/GenBank/DDBJ databases">
        <authorList>
            <person name="Gruber-Vodicka R. H."/>
            <person name="Seah K. B. B."/>
        </authorList>
    </citation>
    <scope>NUCLEOTIDE SEQUENCE</scope>
    <source>
        <strain evidence="3">BECK_BZ163</strain>
        <strain evidence="4">BECK_BZ164</strain>
        <strain evidence="2">BECK_BZ165</strain>
    </source>
</reference>
<evidence type="ECO:0000256" key="1">
    <source>
        <dbReference type="SAM" id="SignalP"/>
    </source>
</evidence>
<gene>
    <name evidence="3" type="ORF">BECKFM1743A_GA0114220_102672</name>
    <name evidence="4" type="ORF">BECKFM1743B_GA0114221_102632</name>
    <name evidence="2" type="ORF">BECKFM1743C_GA0114222_101192</name>
</gene>
<evidence type="ECO:0008006" key="5">
    <source>
        <dbReference type="Google" id="ProtNLM"/>
    </source>
</evidence>
<sequence>MKTAWPVLVFILFFAGHAAAEPPSAAGGNGESVFADPIVQQVVRFLRDKNGKEPSAEEIAGLLNSAIVHHLNEGNYAEAKPIARQVLAFGQARLDVEHPDTLMRSLCRHCQLVTYAKSGMSFQRNEALERNHGSSNA</sequence>
<dbReference type="Gene3D" id="1.25.40.10">
    <property type="entry name" value="Tetratricopeptide repeat domain"/>
    <property type="match status" value="1"/>
</dbReference>
<dbReference type="EMBL" id="CAADFA010000119">
    <property type="protein sequence ID" value="VFJ53113.1"/>
    <property type="molecule type" value="Genomic_DNA"/>
</dbReference>
<dbReference type="EMBL" id="CAADEZ010000267">
    <property type="protein sequence ID" value="VFJ60557.1"/>
    <property type="molecule type" value="Genomic_DNA"/>
</dbReference>
<keyword evidence="1" id="KW-0732">Signal</keyword>
<evidence type="ECO:0000313" key="3">
    <source>
        <dbReference type="EMBL" id="VFJ60557.1"/>
    </source>
</evidence>
<organism evidence="3">
    <name type="scientific">Candidatus Kentrum sp. FM</name>
    <dbReference type="NCBI Taxonomy" id="2126340"/>
    <lineage>
        <taxon>Bacteria</taxon>
        <taxon>Pseudomonadati</taxon>
        <taxon>Pseudomonadota</taxon>
        <taxon>Gammaproteobacteria</taxon>
        <taxon>Candidatus Kentrum</taxon>
    </lineage>
</organism>
<dbReference type="AlphaFoldDB" id="A0A450T2P3"/>
<name>A0A450T2P3_9GAMM</name>
<protein>
    <recommendedName>
        <fullName evidence="5">Tetratricopeptide repeat-containing protein</fullName>
    </recommendedName>
</protein>
<feature type="chain" id="PRO_5036113371" description="Tetratricopeptide repeat-containing protein" evidence="1">
    <location>
        <begin position="21"/>
        <end position="137"/>
    </location>
</feature>
<dbReference type="InterPro" id="IPR011990">
    <property type="entry name" value="TPR-like_helical_dom_sf"/>
</dbReference>
<dbReference type="EMBL" id="CAADFL010000263">
    <property type="protein sequence ID" value="VFK12976.1"/>
    <property type="molecule type" value="Genomic_DNA"/>
</dbReference>
<evidence type="ECO:0000313" key="2">
    <source>
        <dbReference type="EMBL" id="VFJ53113.1"/>
    </source>
</evidence>
<proteinExistence type="predicted"/>
<feature type="signal peptide" evidence="1">
    <location>
        <begin position="1"/>
        <end position="20"/>
    </location>
</feature>
<accession>A0A450T2P3</accession>